<proteinExistence type="predicted"/>
<sequence length="115" mass="13218">MATLWSNRKPNEFLMHSGTIAFKLIKTGRLFQELGDHAQGLRFTASFFALGQRQIKFWSVISLRRKIKTSNKKNENQLKDPCTQKKAKNTSKSKDRDKGNQVVLAEILSLLRKLV</sequence>
<dbReference type="AlphaFoldDB" id="A0A2N1ME19"/>
<reference evidence="2 3" key="1">
    <citation type="submission" date="2016-04" db="EMBL/GenBank/DDBJ databases">
        <title>Genome analyses suggest a sexual origin of heterokaryosis in a supposedly ancient asexual fungus.</title>
        <authorList>
            <person name="Ropars J."/>
            <person name="Sedzielewska K."/>
            <person name="Noel J."/>
            <person name="Charron P."/>
            <person name="Farinelli L."/>
            <person name="Marton T."/>
            <person name="Kruger M."/>
            <person name="Pelin A."/>
            <person name="Brachmann A."/>
            <person name="Corradi N."/>
        </authorList>
    </citation>
    <scope>NUCLEOTIDE SEQUENCE [LARGE SCALE GENOMIC DNA]</scope>
    <source>
        <strain evidence="2 3">C2</strain>
    </source>
</reference>
<dbReference type="EMBL" id="LLXL01002824">
    <property type="protein sequence ID" value="PKK59888.1"/>
    <property type="molecule type" value="Genomic_DNA"/>
</dbReference>
<dbReference type="Proteomes" id="UP000233469">
    <property type="component" value="Unassembled WGS sequence"/>
</dbReference>
<evidence type="ECO:0000313" key="2">
    <source>
        <dbReference type="EMBL" id="PKK59888.1"/>
    </source>
</evidence>
<comment type="caution">
    <text evidence="2">The sequence shown here is derived from an EMBL/GenBank/DDBJ whole genome shotgun (WGS) entry which is preliminary data.</text>
</comment>
<reference evidence="2 3" key="2">
    <citation type="submission" date="2017-10" db="EMBL/GenBank/DDBJ databases">
        <title>Extensive intraspecific genome diversity in a model arbuscular mycorrhizal fungus.</title>
        <authorList>
            <person name="Chen E.C.H."/>
            <person name="Morin E."/>
            <person name="Baudet D."/>
            <person name="Noel J."/>
            <person name="Ndikumana S."/>
            <person name="Charron P."/>
            <person name="St-Onge C."/>
            <person name="Giorgi J."/>
            <person name="Grigoriev I.V."/>
            <person name="Roux C."/>
            <person name="Martin F.M."/>
            <person name="Corradi N."/>
        </authorList>
    </citation>
    <scope>NUCLEOTIDE SEQUENCE [LARGE SCALE GENOMIC DNA]</scope>
    <source>
        <strain evidence="2 3">C2</strain>
    </source>
</reference>
<name>A0A2N1ME19_9GLOM</name>
<organism evidence="2 3">
    <name type="scientific">Rhizophagus irregularis</name>
    <dbReference type="NCBI Taxonomy" id="588596"/>
    <lineage>
        <taxon>Eukaryota</taxon>
        <taxon>Fungi</taxon>
        <taxon>Fungi incertae sedis</taxon>
        <taxon>Mucoromycota</taxon>
        <taxon>Glomeromycotina</taxon>
        <taxon>Glomeromycetes</taxon>
        <taxon>Glomerales</taxon>
        <taxon>Glomeraceae</taxon>
        <taxon>Rhizophagus</taxon>
    </lineage>
</organism>
<evidence type="ECO:0000313" key="3">
    <source>
        <dbReference type="Proteomes" id="UP000233469"/>
    </source>
</evidence>
<evidence type="ECO:0000256" key="1">
    <source>
        <dbReference type="SAM" id="MobiDB-lite"/>
    </source>
</evidence>
<accession>A0A2N1ME19</accession>
<feature type="region of interest" description="Disordered" evidence="1">
    <location>
        <begin position="70"/>
        <end position="98"/>
    </location>
</feature>
<protein>
    <submittedName>
        <fullName evidence="2">Uncharacterized protein</fullName>
    </submittedName>
</protein>
<gene>
    <name evidence="2" type="ORF">RhiirC2_794154</name>
</gene>